<gene>
    <name evidence="2" type="ORF">SDC9_174578</name>
</gene>
<name>A0A645GJL0_9ZZZZ</name>
<comment type="caution">
    <text evidence="2">The sequence shown here is derived from an EMBL/GenBank/DDBJ whole genome shotgun (WGS) entry which is preliminary data.</text>
</comment>
<proteinExistence type="predicted"/>
<protein>
    <submittedName>
        <fullName evidence="2">Uncharacterized protein</fullName>
    </submittedName>
</protein>
<dbReference type="AlphaFoldDB" id="A0A645GJL0"/>
<keyword evidence="1" id="KW-0812">Transmembrane</keyword>
<dbReference type="EMBL" id="VSSQ01076939">
    <property type="protein sequence ID" value="MPN27151.1"/>
    <property type="molecule type" value="Genomic_DNA"/>
</dbReference>
<evidence type="ECO:0000313" key="2">
    <source>
        <dbReference type="EMBL" id="MPN27151.1"/>
    </source>
</evidence>
<keyword evidence="1" id="KW-1133">Transmembrane helix</keyword>
<evidence type="ECO:0000256" key="1">
    <source>
        <dbReference type="SAM" id="Phobius"/>
    </source>
</evidence>
<keyword evidence="1" id="KW-0472">Membrane</keyword>
<accession>A0A645GJL0</accession>
<feature type="transmembrane region" description="Helical" evidence="1">
    <location>
        <begin position="20"/>
        <end position="41"/>
    </location>
</feature>
<organism evidence="2">
    <name type="scientific">bioreactor metagenome</name>
    <dbReference type="NCBI Taxonomy" id="1076179"/>
    <lineage>
        <taxon>unclassified sequences</taxon>
        <taxon>metagenomes</taxon>
        <taxon>ecological metagenomes</taxon>
    </lineage>
</organism>
<reference evidence="2" key="1">
    <citation type="submission" date="2019-08" db="EMBL/GenBank/DDBJ databases">
        <authorList>
            <person name="Kucharzyk K."/>
            <person name="Murdoch R.W."/>
            <person name="Higgins S."/>
            <person name="Loffler F."/>
        </authorList>
    </citation>
    <scope>NUCLEOTIDE SEQUENCE</scope>
</reference>
<sequence>MTNNPNMVMVEFGEEKMHLFIIICYPVMTVEILGLIIAGYIRRNIPNRNSGGKLISETM</sequence>